<dbReference type="InterPro" id="IPR006292">
    <property type="entry name" value="RNase_D"/>
</dbReference>
<dbReference type="InterPro" id="IPR036397">
    <property type="entry name" value="RNaseH_sf"/>
</dbReference>
<dbReference type="PROSITE" id="PS50967">
    <property type="entry name" value="HRDC"/>
    <property type="match status" value="1"/>
</dbReference>
<dbReference type="Gene3D" id="3.30.420.10">
    <property type="entry name" value="Ribonuclease H-like superfamily/Ribonuclease H"/>
    <property type="match status" value="1"/>
</dbReference>
<proteinExistence type="inferred from homology"/>
<dbReference type="NCBIfam" id="TIGR01388">
    <property type="entry name" value="rnd"/>
    <property type="match status" value="1"/>
</dbReference>
<dbReference type="InterPro" id="IPR002121">
    <property type="entry name" value="HRDC_dom"/>
</dbReference>
<keyword evidence="2 6" id="KW-0819">tRNA processing</keyword>
<dbReference type="EMBL" id="BQKC01000001">
    <property type="protein sequence ID" value="GJM55479.1"/>
    <property type="molecule type" value="Genomic_DNA"/>
</dbReference>
<dbReference type="Gene3D" id="1.10.150.80">
    <property type="entry name" value="HRDC domain"/>
    <property type="match status" value="1"/>
</dbReference>
<gene>
    <name evidence="6 8" type="primary">rnd</name>
    <name evidence="8" type="ORF">ATOP_11340</name>
</gene>
<dbReference type="InterPro" id="IPR012337">
    <property type="entry name" value="RNaseH-like_sf"/>
</dbReference>
<dbReference type="GO" id="GO:0008408">
    <property type="term" value="F:3'-5' exonuclease activity"/>
    <property type="evidence" value="ECO:0007669"/>
    <property type="project" value="InterPro"/>
</dbReference>
<evidence type="ECO:0000256" key="3">
    <source>
        <dbReference type="ARBA" id="ARBA00022722"/>
    </source>
</evidence>
<comment type="caution">
    <text evidence="8">The sequence shown here is derived from an EMBL/GenBank/DDBJ whole genome shotgun (WGS) entry which is preliminary data.</text>
</comment>
<evidence type="ECO:0000256" key="2">
    <source>
        <dbReference type="ARBA" id="ARBA00022694"/>
    </source>
</evidence>
<comment type="function">
    <text evidence="6">Exonuclease involved in the 3' processing of various precursor tRNAs. Initiates hydrolysis at the 3'-terminus of an RNA molecule and releases 5'-mononucleotides.</text>
</comment>
<feature type="domain" description="HRDC" evidence="7">
    <location>
        <begin position="209"/>
        <end position="288"/>
    </location>
</feature>
<dbReference type="Pfam" id="PF00570">
    <property type="entry name" value="HRDC"/>
    <property type="match status" value="1"/>
</dbReference>
<dbReference type="RefSeq" id="WP_265590811.1">
    <property type="nucleotide sequence ID" value="NZ_BQKC01000001.1"/>
</dbReference>
<evidence type="ECO:0000256" key="6">
    <source>
        <dbReference type="HAMAP-Rule" id="MF_01899"/>
    </source>
</evidence>
<evidence type="ECO:0000259" key="7">
    <source>
        <dbReference type="PROSITE" id="PS50967"/>
    </source>
</evidence>
<dbReference type="InterPro" id="IPR010997">
    <property type="entry name" value="HRDC-like_sf"/>
</dbReference>
<organism evidence="8 9">
    <name type="scientific">Granulimonas faecalis</name>
    <dbReference type="NCBI Taxonomy" id="2894155"/>
    <lineage>
        <taxon>Bacteria</taxon>
        <taxon>Bacillati</taxon>
        <taxon>Actinomycetota</taxon>
        <taxon>Coriobacteriia</taxon>
        <taxon>Coriobacteriales</taxon>
        <taxon>Kribbibacteriaceae</taxon>
        <taxon>Granulimonas</taxon>
    </lineage>
</organism>
<keyword evidence="3 6" id="KW-0540">Nuclease</keyword>
<keyword evidence="5 6" id="KW-0269">Exonuclease</keyword>
<dbReference type="Pfam" id="PF01612">
    <property type="entry name" value="DNA_pol_A_exo1"/>
    <property type="match status" value="1"/>
</dbReference>
<dbReference type="InterPro" id="IPR002562">
    <property type="entry name" value="3'-5'_exonuclease_dom"/>
</dbReference>
<keyword evidence="1 6" id="KW-0963">Cytoplasm</keyword>
<dbReference type="PANTHER" id="PTHR47649:SF1">
    <property type="entry name" value="RIBONUCLEASE D"/>
    <property type="match status" value="1"/>
</dbReference>
<dbReference type="InterPro" id="IPR051086">
    <property type="entry name" value="RNase_D-like"/>
</dbReference>
<dbReference type="EC" id="3.1.13.5" evidence="6"/>
<dbReference type="Proteomes" id="UP001055025">
    <property type="component" value="Unassembled WGS sequence"/>
</dbReference>
<dbReference type="AlphaFoldDB" id="A0AAV5B3Q9"/>
<name>A0AAV5B3Q9_9ACTN</name>
<dbReference type="InterPro" id="IPR044876">
    <property type="entry name" value="HRDC_dom_sf"/>
</dbReference>
<dbReference type="SUPFAM" id="SSF47819">
    <property type="entry name" value="HRDC-like"/>
    <property type="match status" value="2"/>
</dbReference>
<keyword evidence="4 6" id="KW-0378">Hydrolase</keyword>
<dbReference type="PANTHER" id="PTHR47649">
    <property type="entry name" value="RIBONUCLEASE D"/>
    <property type="match status" value="1"/>
</dbReference>
<dbReference type="GO" id="GO:0000166">
    <property type="term" value="F:nucleotide binding"/>
    <property type="evidence" value="ECO:0007669"/>
    <property type="project" value="InterPro"/>
</dbReference>
<accession>A0AAV5B3Q9</accession>
<comment type="cofactor">
    <cofactor evidence="6">
        <name>a divalent metal cation</name>
        <dbReference type="ChEBI" id="CHEBI:60240"/>
    </cofactor>
</comment>
<dbReference type="SMART" id="SM00474">
    <property type="entry name" value="35EXOc"/>
    <property type="match status" value="1"/>
</dbReference>
<dbReference type="SUPFAM" id="SSF53098">
    <property type="entry name" value="Ribonuclease H-like"/>
    <property type="match status" value="1"/>
</dbReference>
<dbReference type="GO" id="GO:0003676">
    <property type="term" value="F:nucleic acid binding"/>
    <property type="evidence" value="ECO:0007669"/>
    <property type="project" value="InterPro"/>
</dbReference>
<evidence type="ECO:0000256" key="1">
    <source>
        <dbReference type="ARBA" id="ARBA00022490"/>
    </source>
</evidence>
<sequence>MFIDSAAELAAFCGRAASSPMLALDTEFLRERTFRPQPCLLQVGTHDEQAAVDVIALTGEALAPLRDLLFDRARVKVLHACSQDLEIFQILFGDIPDPVFDTQVAAAFVGHRLQMGYGALVEAVCGVHLPKTESLTDWTRRPLDPEQVSYAEDDVRYLPAVYDGLVAELVRLDRLTWVLPEMEALVAKARCAADPEDAFRHVKRVGTLNGRQLAVCREVAAWRERKAAQRDVPRKWLLSDEVVIEVSKRMPRTQERLRRVRGTAQLKEKDGDAIVLAVRRGLSCPQDRCPRVVHRARPTQESESVVDLMNALVRLVAERESIAPQLLSGRDDLMAFLDDPASSRLGEGWRRDLMGDILSDLLAGRAGLTVKDGRVELL</sequence>
<evidence type="ECO:0000256" key="5">
    <source>
        <dbReference type="ARBA" id="ARBA00022839"/>
    </source>
</evidence>
<dbReference type="GO" id="GO:0033890">
    <property type="term" value="F:ribonuclease D activity"/>
    <property type="evidence" value="ECO:0007669"/>
    <property type="project" value="UniProtKB-UniRule"/>
</dbReference>
<comment type="subcellular location">
    <subcellularLocation>
        <location evidence="6">Cytoplasm</location>
    </subcellularLocation>
</comment>
<evidence type="ECO:0000313" key="9">
    <source>
        <dbReference type="Proteomes" id="UP001055025"/>
    </source>
</evidence>
<dbReference type="GO" id="GO:0042780">
    <property type="term" value="P:tRNA 3'-end processing"/>
    <property type="evidence" value="ECO:0007669"/>
    <property type="project" value="UniProtKB-UniRule"/>
</dbReference>
<keyword evidence="9" id="KW-1185">Reference proteome</keyword>
<dbReference type="HAMAP" id="MF_01899">
    <property type="entry name" value="RNase_D"/>
    <property type="match status" value="1"/>
</dbReference>
<dbReference type="GO" id="GO:0005737">
    <property type="term" value="C:cytoplasm"/>
    <property type="evidence" value="ECO:0007669"/>
    <property type="project" value="UniProtKB-SubCell"/>
</dbReference>
<comment type="catalytic activity">
    <reaction evidence="6">
        <text>Exonucleolytic cleavage that removes extra residues from the 3'-terminus of tRNA to produce 5'-mononucleotides.</text>
        <dbReference type="EC" id="3.1.13.5"/>
    </reaction>
</comment>
<dbReference type="CDD" id="cd06142">
    <property type="entry name" value="RNaseD_exo"/>
    <property type="match status" value="1"/>
</dbReference>
<comment type="similarity">
    <text evidence="6">Belongs to the RNase D family.</text>
</comment>
<reference evidence="8" key="1">
    <citation type="journal article" date="2022" name="Int. J. Syst. Evol. Microbiol.">
        <title>Granulimonas faecalis gen. nov., sp. nov., and Leptogranulimonas caecicola gen. nov., sp. nov., novel lactate-producing Atopobiaceae bacteria isolated from mouse intestines, and an emended description of the family Atopobiaceae.</title>
        <authorList>
            <person name="Morinaga K."/>
            <person name="Kusada H."/>
            <person name="Sakamoto S."/>
            <person name="Murakami T."/>
            <person name="Toyoda A."/>
            <person name="Mori H."/>
            <person name="Meng X.Y."/>
            <person name="Takashino M."/>
            <person name="Murotomi K."/>
            <person name="Tamaki H."/>
        </authorList>
    </citation>
    <scope>NUCLEOTIDE SEQUENCE</scope>
    <source>
        <strain evidence="8">OPF53</strain>
    </source>
</reference>
<evidence type="ECO:0000256" key="4">
    <source>
        <dbReference type="ARBA" id="ARBA00022801"/>
    </source>
</evidence>
<protein>
    <recommendedName>
        <fullName evidence="6">Ribonuclease D</fullName>
        <shortName evidence="6">RNase D</shortName>
        <ecNumber evidence="6">3.1.13.5</ecNumber>
    </recommendedName>
</protein>
<evidence type="ECO:0000313" key="8">
    <source>
        <dbReference type="EMBL" id="GJM55479.1"/>
    </source>
</evidence>